<reference evidence="3 4" key="1">
    <citation type="submission" date="2020-01" db="EMBL/GenBank/DDBJ databases">
        <title>Draft genome sequence of Aspergillus udagawae IFM 46972.</title>
        <authorList>
            <person name="Takahashi H."/>
            <person name="Yaguchi T."/>
        </authorList>
    </citation>
    <scope>NUCLEOTIDE SEQUENCE [LARGE SCALE GENOMIC DNA]</scope>
    <source>
        <strain evidence="3 4">IFM 46972</strain>
    </source>
</reference>
<evidence type="ECO:0000313" key="3">
    <source>
        <dbReference type="EMBL" id="GFF59614.1"/>
    </source>
</evidence>
<proteinExistence type="predicted"/>
<feature type="transmembrane region" description="Helical" evidence="2">
    <location>
        <begin position="6"/>
        <end position="27"/>
    </location>
</feature>
<dbReference type="AlphaFoldDB" id="A0A8H3SH80"/>
<feature type="compositionally biased region" description="Polar residues" evidence="1">
    <location>
        <begin position="42"/>
        <end position="59"/>
    </location>
</feature>
<gene>
    <name evidence="3" type="ORF">IFM46972_11428</name>
</gene>
<feature type="region of interest" description="Disordered" evidence="1">
    <location>
        <begin position="36"/>
        <end position="59"/>
    </location>
</feature>
<evidence type="ECO:0000256" key="2">
    <source>
        <dbReference type="SAM" id="Phobius"/>
    </source>
</evidence>
<keyword evidence="2" id="KW-0472">Membrane</keyword>
<sequence length="250" mass="28203">MALYIVSILYLAWFLFIFLLLCAYYFLAPVKNPRKQAKPASTDETGFSSSGANTSTSRATPSIATITEDDIDSELYHAGVCFVDDYPTRTIFIHKRLEDEQFCCLAPASPAVRAKCEEIFPRSWDRLSYSQCYIVLMSICRTDTLGGKLGQSIRKRIRADLLANEESKESLDGQFARIAIHLQQPVCVWDSEEAEVIEGVLEEFLPVYDSNKVLRTWKISVSARHFQGSMTCTGTISELFTILSKTESFE</sequence>
<organism evidence="3 4">
    <name type="scientific">Aspergillus udagawae</name>
    <dbReference type="NCBI Taxonomy" id="91492"/>
    <lineage>
        <taxon>Eukaryota</taxon>
        <taxon>Fungi</taxon>
        <taxon>Dikarya</taxon>
        <taxon>Ascomycota</taxon>
        <taxon>Pezizomycotina</taxon>
        <taxon>Eurotiomycetes</taxon>
        <taxon>Eurotiomycetidae</taxon>
        <taxon>Eurotiales</taxon>
        <taxon>Aspergillaceae</taxon>
        <taxon>Aspergillus</taxon>
        <taxon>Aspergillus subgen. Fumigati</taxon>
    </lineage>
</organism>
<protein>
    <submittedName>
        <fullName evidence="3">Uncharacterized protein</fullName>
    </submittedName>
</protein>
<evidence type="ECO:0000313" key="4">
    <source>
        <dbReference type="Proteomes" id="UP000465221"/>
    </source>
</evidence>
<keyword evidence="2" id="KW-0812">Transmembrane</keyword>
<comment type="caution">
    <text evidence="3">The sequence shown here is derived from an EMBL/GenBank/DDBJ whole genome shotgun (WGS) entry which is preliminary data.</text>
</comment>
<dbReference type="Proteomes" id="UP000465221">
    <property type="component" value="Unassembled WGS sequence"/>
</dbReference>
<name>A0A8H3SH80_9EURO</name>
<dbReference type="EMBL" id="BLKC01000225">
    <property type="protein sequence ID" value="GFF59614.1"/>
    <property type="molecule type" value="Genomic_DNA"/>
</dbReference>
<keyword evidence="2" id="KW-1133">Transmembrane helix</keyword>
<accession>A0A8H3SH80</accession>
<evidence type="ECO:0000256" key="1">
    <source>
        <dbReference type="SAM" id="MobiDB-lite"/>
    </source>
</evidence>